<dbReference type="Proteomes" id="UP000076154">
    <property type="component" value="Unassembled WGS sequence"/>
</dbReference>
<gene>
    <name evidence="7" type="ORF">Hypma_011150</name>
</gene>
<evidence type="ECO:0000256" key="6">
    <source>
        <dbReference type="SAM" id="SignalP"/>
    </source>
</evidence>
<keyword evidence="5" id="KW-0187">Copper transport</keyword>
<keyword evidence="5" id="KW-0186">Copper</keyword>
<keyword evidence="6" id="KW-0732">Signal</keyword>
<evidence type="ECO:0000256" key="2">
    <source>
        <dbReference type="ARBA" id="ARBA00022692"/>
    </source>
</evidence>
<comment type="caution">
    <text evidence="7">The sequence shown here is derived from an EMBL/GenBank/DDBJ whole genome shotgun (WGS) entry which is preliminary data.</text>
</comment>
<dbReference type="GO" id="GO:0005886">
    <property type="term" value="C:plasma membrane"/>
    <property type="evidence" value="ECO:0007669"/>
    <property type="project" value="TreeGrafter"/>
</dbReference>
<dbReference type="PANTHER" id="PTHR12483:SF27">
    <property type="entry name" value="COPPER TRANSPORT PROTEIN CTR1"/>
    <property type="match status" value="1"/>
</dbReference>
<evidence type="ECO:0000313" key="7">
    <source>
        <dbReference type="EMBL" id="RDB21867.1"/>
    </source>
</evidence>
<name>A0A369JMU0_HYPMA</name>
<evidence type="ECO:0000256" key="5">
    <source>
        <dbReference type="RuleBase" id="RU367022"/>
    </source>
</evidence>
<feature type="chain" id="PRO_5016760393" description="Copper transport protein" evidence="6">
    <location>
        <begin position="23"/>
        <end position="204"/>
    </location>
</feature>
<evidence type="ECO:0000313" key="8">
    <source>
        <dbReference type="Proteomes" id="UP000076154"/>
    </source>
</evidence>
<dbReference type="OrthoDB" id="73901at2759"/>
<dbReference type="EMBL" id="LUEZ02000053">
    <property type="protein sequence ID" value="RDB21867.1"/>
    <property type="molecule type" value="Genomic_DNA"/>
</dbReference>
<feature type="transmembrane region" description="Helical" evidence="5">
    <location>
        <begin position="51"/>
        <end position="75"/>
    </location>
</feature>
<keyword evidence="5" id="KW-0406">Ion transport</keyword>
<evidence type="ECO:0000256" key="3">
    <source>
        <dbReference type="ARBA" id="ARBA00022989"/>
    </source>
</evidence>
<dbReference type="PANTHER" id="PTHR12483">
    <property type="entry name" value="SOLUTE CARRIER FAMILY 31 COPPER TRANSPORTERS"/>
    <property type="match status" value="1"/>
</dbReference>
<keyword evidence="2 5" id="KW-0812">Transmembrane</keyword>
<dbReference type="Pfam" id="PF04145">
    <property type="entry name" value="Ctr"/>
    <property type="match status" value="1"/>
</dbReference>
<reference evidence="7" key="1">
    <citation type="submission" date="2018-04" db="EMBL/GenBank/DDBJ databases">
        <title>Whole genome sequencing of Hypsizygus marmoreus.</title>
        <authorList>
            <person name="Choi I.-G."/>
            <person name="Min B."/>
            <person name="Kim J.-G."/>
            <person name="Kim S."/>
            <person name="Oh Y.-L."/>
            <person name="Kong W.-S."/>
            <person name="Park H."/>
            <person name="Jeong J."/>
            <person name="Song E.-S."/>
        </authorList>
    </citation>
    <scope>NUCLEOTIDE SEQUENCE [LARGE SCALE GENOMIC DNA]</scope>
    <source>
        <strain evidence="7">51987-8</strain>
    </source>
</reference>
<dbReference type="InParanoid" id="A0A369JMU0"/>
<dbReference type="STRING" id="39966.A0A369JMU0"/>
<comment type="subcellular location">
    <subcellularLocation>
        <location evidence="1 5">Membrane</location>
        <topology evidence="1 5">Multi-pass membrane protein</topology>
    </subcellularLocation>
</comment>
<keyword evidence="3 5" id="KW-1133">Transmembrane helix</keyword>
<feature type="transmembrane region" description="Helical" evidence="5">
    <location>
        <begin position="155"/>
        <end position="180"/>
    </location>
</feature>
<dbReference type="InterPro" id="IPR007274">
    <property type="entry name" value="Cop_transporter"/>
</dbReference>
<feature type="signal peptide" evidence="6">
    <location>
        <begin position="1"/>
        <end position="22"/>
    </location>
</feature>
<proteinExistence type="inferred from homology"/>
<evidence type="ECO:0000256" key="4">
    <source>
        <dbReference type="ARBA" id="ARBA00023136"/>
    </source>
</evidence>
<comment type="similarity">
    <text evidence="5">Belongs to the copper transporter (Ctr) (TC 1.A.56) family. SLC31A subfamily.</text>
</comment>
<keyword evidence="8" id="KW-1185">Reference proteome</keyword>
<dbReference type="GO" id="GO:0005375">
    <property type="term" value="F:copper ion transmembrane transporter activity"/>
    <property type="evidence" value="ECO:0007669"/>
    <property type="project" value="UniProtKB-UniRule"/>
</dbReference>
<accession>A0A369JMU0</accession>
<keyword evidence="5" id="KW-0813">Transport</keyword>
<sequence>MPRFPPHLSLSLLPLLLPLVHAQHAHSAPSMSLAHSHMTAFLHFFTGDTLWFQGWVANDGWTIFGACVGLFLMGVAERWVTAVRAGVELAFVRERNANEYVKLSGDTKRDEEKKDGEKKKDTTLLQILTLSRGAEPFVPAHAWARGVLQVAQSMFAILFMLVLMTFQTAFIIAIVAGLGVGEMMYGRFTDAATAKVHGYGHVGI</sequence>
<evidence type="ECO:0000256" key="1">
    <source>
        <dbReference type="ARBA" id="ARBA00004141"/>
    </source>
</evidence>
<protein>
    <recommendedName>
        <fullName evidence="5">Copper transport protein</fullName>
    </recommendedName>
</protein>
<dbReference type="AlphaFoldDB" id="A0A369JMU0"/>
<organism evidence="7 8">
    <name type="scientific">Hypsizygus marmoreus</name>
    <name type="common">White beech mushroom</name>
    <name type="synonym">Agaricus marmoreus</name>
    <dbReference type="NCBI Taxonomy" id="39966"/>
    <lineage>
        <taxon>Eukaryota</taxon>
        <taxon>Fungi</taxon>
        <taxon>Dikarya</taxon>
        <taxon>Basidiomycota</taxon>
        <taxon>Agaricomycotina</taxon>
        <taxon>Agaricomycetes</taxon>
        <taxon>Agaricomycetidae</taxon>
        <taxon>Agaricales</taxon>
        <taxon>Tricholomatineae</taxon>
        <taxon>Lyophyllaceae</taxon>
        <taxon>Hypsizygus</taxon>
    </lineage>
</organism>
<keyword evidence="4 5" id="KW-0472">Membrane</keyword>